<protein>
    <submittedName>
        <fullName evidence="1">Uncharacterized protein</fullName>
    </submittedName>
</protein>
<evidence type="ECO:0000313" key="1">
    <source>
        <dbReference type="EMBL" id="UYV78591.1"/>
    </source>
</evidence>
<organism evidence="1 2">
    <name type="scientific">Cordylochernes scorpioides</name>
    <dbReference type="NCBI Taxonomy" id="51811"/>
    <lineage>
        <taxon>Eukaryota</taxon>
        <taxon>Metazoa</taxon>
        <taxon>Ecdysozoa</taxon>
        <taxon>Arthropoda</taxon>
        <taxon>Chelicerata</taxon>
        <taxon>Arachnida</taxon>
        <taxon>Pseudoscorpiones</taxon>
        <taxon>Cheliferoidea</taxon>
        <taxon>Chernetidae</taxon>
        <taxon>Cordylochernes</taxon>
    </lineage>
</organism>
<accession>A0ABY6LBP6</accession>
<dbReference type="Proteomes" id="UP001235939">
    <property type="component" value="Chromosome 16"/>
</dbReference>
<dbReference type="EMBL" id="CP092878">
    <property type="protein sequence ID" value="UYV78591.1"/>
    <property type="molecule type" value="Genomic_DNA"/>
</dbReference>
<proteinExistence type="predicted"/>
<keyword evidence="2" id="KW-1185">Reference proteome</keyword>
<evidence type="ECO:0000313" key="2">
    <source>
        <dbReference type="Proteomes" id="UP001235939"/>
    </source>
</evidence>
<gene>
    <name evidence="1" type="ORF">LAZ67_16002084</name>
</gene>
<name>A0ABY6LBP6_9ARAC</name>
<sequence>MFSQISKENGGSALEADSKNGIDATFNEDATLFHEIDIISKKDSVCLKEYNVPNEEVSSQVTGQRIATEVSEVSAKVDNSNQKAVSTCQEIIVSFKKISDQEVASKKTQEVASTREDAIDCHRTSNGLKMSLLDQESCEALNLSSSVKHQNKEMDLSAKHLLPKSLHIKAESQPSSPSKSQHFHLLYPPLLVTIRE</sequence>
<reference evidence="1 2" key="1">
    <citation type="submission" date="2022-01" db="EMBL/GenBank/DDBJ databases">
        <title>A chromosomal length assembly of Cordylochernes scorpioides.</title>
        <authorList>
            <person name="Zeh D."/>
            <person name="Zeh J."/>
        </authorList>
    </citation>
    <scope>NUCLEOTIDE SEQUENCE [LARGE SCALE GENOMIC DNA]</scope>
    <source>
        <strain evidence="1">IN4F17</strain>
        <tissue evidence="1">Whole Body</tissue>
    </source>
</reference>